<keyword evidence="2" id="KW-0472">Membrane</keyword>
<comment type="caution">
    <text evidence="3">The sequence shown here is derived from an EMBL/GenBank/DDBJ whole genome shotgun (WGS) entry which is preliminary data.</text>
</comment>
<gene>
    <name evidence="3" type="ORF">ACO22_07139</name>
</gene>
<dbReference type="Proteomes" id="UP000242814">
    <property type="component" value="Unassembled WGS sequence"/>
</dbReference>
<dbReference type="EMBL" id="LZYO01000463">
    <property type="protein sequence ID" value="ODH13559.1"/>
    <property type="molecule type" value="Genomic_DNA"/>
</dbReference>
<sequence>MAIAADGVVAKKVNGQVDGQPLRKREQKRPAGFARWSLGVIVRLLIWYALLTPLFHCPSTPQELDSNSSWVCKPYLIARSHIEPHITPYYEFYGAPYVDTVRPYARTFNEKIYIPAVHFATRTYRMYGAAHFEKGTSYVRHQLGALVTPHLYSLQNSTIRIYENSIGPYYTSVSTVVTPYYRASVTHFDKAWRSYVQPFYAQSKPVIVKACSSTYNIAVNTIYPYAKKIWSSLLIFINETLLPGIVGLYTENVEPQLVRIGEKLAGYREGRKLGAVVEETESSTKKFTSTVFASLPTTTVSPKTSAYSTTTYSSSAPHPEQSIDKVSLARETIATDLKTWQEKFAIAADKGVEDLDERVAKLVERRILDARKFGEELVSELETVGKQELKSLKAKINDILRGLPNESSVQDRDDAESQLVEAVRTAGFAIRGSAQKLRQWLRDFNRELFAEVAAVSDATVDVLDQIRDLGLQNIGMKWAWMDGVTYKDWAKYNALKKQFHSWREEVRVVGMKHSAYEDAKSLANEIVERGMAIAETTAKELTRLKEVGKWKIEAEDTSHDFETRTGDASEVRASRRAAMGLGAYHNSISAVETKTTSDTAEYPSSSAPEAEASETNPSDQDTPEPSHETDSTEPGPEPEPEPEPFVGDDNAGTGDNVWGGAAAELIEHEEVSRNSPEQASDGPSSQQQPLMTTLSSSSTTTNLTSPAEPSGQSTISTKTSSSFSDSISQAKKQYDRAHSVAGAHNSGTPDEHVIASIESAYPGSLQHASENLEPHLKAPSEYARIPITNAITIPSPTPPQDDGLLSIASAKLQSSLELASVALSKAIASATAAAADTDTDTGTKATVPGQQIILDARRRYYEAIGLAHDQYSIFLNSASDATSTSISTSISSSVKPSETSIPALTSKPILEQASSEFSSVSSLASASLDALLYSIRSVSASIDPVSASSIIADASSRFQDALSAASALLASASSATSCTPTSAIKDEL</sequence>
<protein>
    <recommendedName>
        <fullName evidence="5">Transcription factor hoxa13</fullName>
    </recommendedName>
</protein>
<evidence type="ECO:0000256" key="1">
    <source>
        <dbReference type="SAM" id="MobiDB-lite"/>
    </source>
</evidence>
<feature type="region of interest" description="Disordered" evidence="1">
    <location>
        <begin position="590"/>
        <end position="749"/>
    </location>
</feature>
<keyword evidence="2" id="KW-0812">Transmembrane</keyword>
<name>A0A1D2J5I7_PARBR</name>
<feature type="compositionally biased region" description="Low complexity" evidence="1">
    <location>
        <begin position="600"/>
        <end position="614"/>
    </location>
</feature>
<dbReference type="PANTHER" id="PTHR23242">
    <property type="entry name" value="TRANSCRIPTION FACTOR HOXA13"/>
    <property type="match status" value="1"/>
</dbReference>
<dbReference type="PANTHER" id="PTHR23242:SF9">
    <property type="entry name" value="TRANSCRIPTION FACTOR HOXA13"/>
    <property type="match status" value="1"/>
</dbReference>
<dbReference type="VEuPathDB" id="FungiDB:PADG_11916"/>
<feature type="transmembrane region" description="Helical" evidence="2">
    <location>
        <begin position="33"/>
        <end position="51"/>
    </location>
</feature>
<keyword evidence="2" id="KW-1133">Transmembrane helix</keyword>
<evidence type="ECO:0008006" key="5">
    <source>
        <dbReference type="Google" id="ProtNLM"/>
    </source>
</evidence>
<organism evidence="3 4">
    <name type="scientific">Paracoccidioides brasiliensis</name>
    <dbReference type="NCBI Taxonomy" id="121759"/>
    <lineage>
        <taxon>Eukaryota</taxon>
        <taxon>Fungi</taxon>
        <taxon>Dikarya</taxon>
        <taxon>Ascomycota</taxon>
        <taxon>Pezizomycotina</taxon>
        <taxon>Eurotiomycetes</taxon>
        <taxon>Eurotiomycetidae</taxon>
        <taxon>Onygenales</taxon>
        <taxon>Ajellomycetaceae</taxon>
        <taxon>Paracoccidioides</taxon>
    </lineage>
</organism>
<evidence type="ECO:0000313" key="3">
    <source>
        <dbReference type="EMBL" id="ODH13559.1"/>
    </source>
</evidence>
<feature type="compositionally biased region" description="Polar residues" evidence="1">
    <location>
        <begin position="673"/>
        <end position="683"/>
    </location>
</feature>
<dbReference type="VEuPathDB" id="FungiDB:PABG_04709"/>
<evidence type="ECO:0000313" key="4">
    <source>
        <dbReference type="Proteomes" id="UP000242814"/>
    </source>
</evidence>
<feature type="compositionally biased region" description="Polar residues" evidence="1">
    <location>
        <begin position="590"/>
        <end position="599"/>
    </location>
</feature>
<accession>A0A1D2J5I7</accession>
<feature type="compositionally biased region" description="Low complexity" evidence="1">
    <location>
        <begin position="684"/>
        <end position="728"/>
    </location>
</feature>
<dbReference type="AlphaFoldDB" id="A0A1D2J5I7"/>
<evidence type="ECO:0000256" key="2">
    <source>
        <dbReference type="SAM" id="Phobius"/>
    </source>
</evidence>
<reference evidence="3 4" key="1">
    <citation type="submission" date="2016-06" db="EMBL/GenBank/DDBJ databases">
        <authorList>
            <person name="Kjaerup R.B."/>
            <person name="Dalgaard T.S."/>
            <person name="Juul-Madsen H.R."/>
        </authorList>
    </citation>
    <scope>NUCLEOTIDE SEQUENCE [LARGE SCALE GENOMIC DNA]</scope>
    <source>
        <strain evidence="3 4">Pb300</strain>
    </source>
</reference>
<proteinExistence type="predicted"/>